<evidence type="ECO:0000256" key="6">
    <source>
        <dbReference type="ARBA" id="ARBA00023136"/>
    </source>
</evidence>
<feature type="compositionally biased region" description="Basic and acidic residues" evidence="7">
    <location>
        <begin position="398"/>
        <end position="418"/>
    </location>
</feature>
<dbReference type="Proteomes" id="UP000053831">
    <property type="component" value="Unassembled WGS sequence"/>
</dbReference>
<protein>
    <recommendedName>
        <fullName evidence="11">Glycoprotein-N-acetylgalactosamine 3-beta-galactosyltransferase 1</fullName>
    </recommendedName>
</protein>
<feature type="chain" id="PRO_5005819023" description="Glycoprotein-N-acetylgalactosamine 3-beta-galactosyltransferase 1" evidence="8">
    <location>
        <begin position="29"/>
        <end position="552"/>
    </location>
</feature>
<dbReference type="PANTHER" id="PTHR23033:SF40">
    <property type="entry name" value="APPLE DOMAIN-CONTAINING PROTEIN"/>
    <property type="match status" value="1"/>
</dbReference>
<dbReference type="InterPro" id="IPR026050">
    <property type="entry name" value="C1GALT1/C1GALT1_chp1"/>
</dbReference>
<evidence type="ECO:0000256" key="3">
    <source>
        <dbReference type="ARBA" id="ARBA00022692"/>
    </source>
</evidence>
<feature type="region of interest" description="Disordered" evidence="7">
    <location>
        <begin position="397"/>
        <end position="418"/>
    </location>
</feature>
<keyword evidence="8" id="KW-0732">Signal</keyword>
<feature type="region of interest" description="Disordered" evidence="7">
    <location>
        <begin position="36"/>
        <end position="73"/>
    </location>
</feature>
<dbReference type="PANTHER" id="PTHR23033">
    <property type="entry name" value="BETA1,3-GALACTOSYLTRANSFERASE"/>
    <property type="match status" value="1"/>
</dbReference>
<evidence type="ECO:0000313" key="10">
    <source>
        <dbReference type="Proteomes" id="UP000053831"/>
    </source>
</evidence>
<keyword evidence="5" id="KW-1133">Transmembrane helix</keyword>
<dbReference type="GO" id="GO:0016020">
    <property type="term" value="C:membrane"/>
    <property type="evidence" value="ECO:0007669"/>
    <property type="project" value="UniProtKB-SubCell"/>
</dbReference>
<dbReference type="STRING" id="150374.A0A0M8N007"/>
<accession>A0A0M8N007</accession>
<evidence type="ECO:0000256" key="5">
    <source>
        <dbReference type="ARBA" id="ARBA00022989"/>
    </source>
</evidence>
<dbReference type="Gene3D" id="3.90.550.50">
    <property type="match status" value="1"/>
</dbReference>
<evidence type="ECO:0000256" key="8">
    <source>
        <dbReference type="SAM" id="SignalP"/>
    </source>
</evidence>
<feature type="signal peptide" evidence="8">
    <location>
        <begin position="1"/>
        <end position="28"/>
    </location>
</feature>
<evidence type="ECO:0000313" key="9">
    <source>
        <dbReference type="EMBL" id="KOS20337.1"/>
    </source>
</evidence>
<evidence type="ECO:0008006" key="11">
    <source>
        <dbReference type="Google" id="ProtNLM"/>
    </source>
</evidence>
<dbReference type="EMBL" id="LGSR01000018">
    <property type="protein sequence ID" value="KOS20337.1"/>
    <property type="molecule type" value="Genomic_DNA"/>
</dbReference>
<reference evidence="9 10" key="1">
    <citation type="submission" date="2015-07" db="EMBL/GenBank/DDBJ databases">
        <title>The genome of the fungus Escovopsis weberi, a specialized disease agent of ant agriculture.</title>
        <authorList>
            <person name="de Man T.J."/>
            <person name="Stajich J.E."/>
            <person name="Kubicek C.P."/>
            <person name="Chenthamara K."/>
            <person name="Atanasova L."/>
            <person name="Druzhinina I.S."/>
            <person name="Birnbaum S."/>
            <person name="Barribeau S.M."/>
            <person name="Teiling C."/>
            <person name="Suen G."/>
            <person name="Currie C."/>
            <person name="Gerardo N.M."/>
        </authorList>
    </citation>
    <scope>NUCLEOTIDE SEQUENCE [LARGE SCALE GENOMIC DNA]</scope>
</reference>
<evidence type="ECO:0000256" key="1">
    <source>
        <dbReference type="ARBA" id="ARBA00004606"/>
    </source>
</evidence>
<comment type="subcellular location">
    <subcellularLocation>
        <location evidence="1">Membrane</location>
        <topology evidence="1">Single-pass type II membrane protein</topology>
    </subcellularLocation>
</comment>
<comment type="caution">
    <text evidence="9">The sequence shown here is derived from an EMBL/GenBank/DDBJ whole genome shotgun (WGS) entry which is preliminary data.</text>
</comment>
<name>A0A0M8N007_ESCWE</name>
<evidence type="ECO:0000256" key="2">
    <source>
        <dbReference type="ARBA" id="ARBA00006462"/>
    </source>
</evidence>
<keyword evidence="4" id="KW-0735">Signal-anchor</keyword>
<sequence>MPSRTWRVAIALIFALTLLLPLYHLSDARQLSYLTAPQKHDDQPGPADPNRSDDKNAQNQLEPGPASPPPGVFNNTLYRGEGSPVQQQFSALKSPCDGFPKMDDIMFVLKTGATEAFDKLPTQLLTNLQCLDDFLLFSDLEQQIGKYHIYNALDRVAESIKKAHPEFDLYQAQIDCPVSQKECTKSLKGGWDLDKFKFLNIVARTWEMKPDREWYVFGEADTYIVWKSLVHFLHDRVKSKDTPYVGSVAMYGGFPFAHGGSGYVLSGAAMKKMIDDIPNLAAKYDNQTEGECCGDVMLARAAKEVSVKVKQAHPMFNGEKPNTLPFGPGQWCEPILTMHHVNSEEVSALWQYEQTRINKDFIQIKDIYEAFFAPRLVQYRTEWDNLSEDTCYIAPDEEAQKKADQSSKKKQLEEKKKSFVEKNAHSSAAACAKVCESEGLIDDDSKAGFKGLNADEYDKADTETARSKMIAAAYESKLKKDPGFGKKRKCFQWRYHRNGVCCTAKTFKHGVPKRGKEKDVPEWTSGWFVRGIKEWTKQQGKCAVEWKEPRIL</sequence>
<keyword evidence="10" id="KW-1185">Reference proteome</keyword>
<dbReference type="AlphaFoldDB" id="A0A0M8N007"/>
<evidence type="ECO:0000256" key="7">
    <source>
        <dbReference type="SAM" id="MobiDB-lite"/>
    </source>
</evidence>
<organism evidence="9 10">
    <name type="scientific">Escovopsis weberi</name>
    <dbReference type="NCBI Taxonomy" id="150374"/>
    <lineage>
        <taxon>Eukaryota</taxon>
        <taxon>Fungi</taxon>
        <taxon>Dikarya</taxon>
        <taxon>Ascomycota</taxon>
        <taxon>Pezizomycotina</taxon>
        <taxon>Sordariomycetes</taxon>
        <taxon>Hypocreomycetidae</taxon>
        <taxon>Hypocreales</taxon>
        <taxon>Hypocreaceae</taxon>
        <taxon>Escovopsis</taxon>
    </lineage>
</organism>
<evidence type="ECO:0000256" key="4">
    <source>
        <dbReference type="ARBA" id="ARBA00022968"/>
    </source>
</evidence>
<gene>
    <name evidence="9" type="ORF">ESCO_006230</name>
</gene>
<dbReference type="OrthoDB" id="414175at2759"/>
<keyword evidence="3" id="KW-0812">Transmembrane</keyword>
<comment type="similarity">
    <text evidence="2">Belongs to the glycosyltransferase 31 family. Beta3-Gal-T subfamily.</text>
</comment>
<keyword evidence="6" id="KW-0472">Membrane</keyword>
<proteinExistence type="inferred from homology"/>